<accession>A0A1I0X513</accession>
<sequence>MKLSSDSRSLAAMVPVALLLCSIAVHGFQIVAHEDDPQRSGAFAMFSTIDIGATRKIVVTAQDGAVLLELPESMGQQGLSLLDRPSEKAATSFVSELTELTWTVADGVATEGGSETFDGLRLQVVGLGNEGRTLHRTVLVDVVVGPSS</sequence>
<dbReference type="STRING" id="748909.SAMN05192575_102128"/>
<evidence type="ECO:0000313" key="2">
    <source>
        <dbReference type="Proteomes" id="UP000199113"/>
    </source>
</evidence>
<reference evidence="1" key="1">
    <citation type="submission" date="2016-10" db="EMBL/GenBank/DDBJ databases">
        <authorList>
            <person name="de Groot N.N."/>
        </authorList>
    </citation>
    <scope>NUCLEOTIDE SEQUENCE [LARGE SCALE GENOMIC DNA]</scope>
    <source>
        <strain evidence="1">CGMCC 1.10697</strain>
    </source>
</reference>
<proteinExistence type="predicted"/>
<organism evidence="1 2">
    <name type="scientific">Nocardioides alpinus</name>
    <dbReference type="NCBI Taxonomy" id="748909"/>
    <lineage>
        <taxon>Bacteria</taxon>
        <taxon>Bacillati</taxon>
        <taxon>Actinomycetota</taxon>
        <taxon>Actinomycetes</taxon>
        <taxon>Propionibacteriales</taxon>
        <taxon>Nocardioidaceae</taxon>
        <taxon>Nocardioides</taxon>
    </lineage>
</organism>
<protein>
    <submittedName>
        <fullName evidence="1">Uncharacterized protein</fullName>
    </submittedName>
</protein>
<gene>
    <name evidence="1" type="ORF">SAMN05192575_102128</name>
</gene>
<dbReference type="RefSeq" id="WP_139227664.1">
    <property type="nucleotide sequence ID" value="NZ_FOKC01000002.1"/>
</dbReference>
<dbReference type="Proteomes" id="UP000199113">
    <property type="component" value="Unassembled WGS sequence"/>
</dbReference>
<dbReference type="OrthoDB" id="9989511at2"/>
<evidence type="ECO:0000313" key="1">
    <source>
        <dbReference type="EMBL" id="SFA95747.1"/>
    </source>
</evidence>
<dbReference type="EMBL" id="FOKC01000002">
    <property type="protein sequence ID" value="SFA95747.1"/>
    <property type="molecule type" value="Genomic_DNA"/>
</dbReference>
<dbReference type="AlphaFoldDB" id="A0A1I0X513"/>
<name>A0A1I0X513_9ACTN</name>